<accession>A0A090D2R8</accession>
<dbReference type="AlphaFoldDB" id="A0A090D2R8"/>
<organism evidence="3 4">
    <name type="scientific">Candidatus Criblamydia sequanensis CRIB-18</name>
    <dbReference type="NCBI Taxonomy" id="1437425"/>
    <lineage>
        <taxon>Bacteria</taxon>
        <taxon>Pseudomonadati</taxon>
        <taxon>Chlamydiota</taxon>
        <taxon>Chlamydiia</taxon>
        <taxon>Parachlamydiales</taxon>
        <taxon>Candidatus Criblamydiaceae</taxon>
        <taxon>Candidatus Criblamydia</taxon>
    </lineage>
</organism>
<comment type="caution">
    <text evidence="3">The sequence shown here is derived from an EMBL/GenBank/DDBJ whole genome shotgun (WGS) entry which is preliminary data.</text>
</comment>
<reference evidence="3" key="1">
    <citation type="submission" date="2013-12" db="EMBL/GenBank/DDBJ databases">
        <authorList>
            <person name="Linke B."/>
        </authorList>
    </citation>
    <scope>NUCLEOTIDE SEQUENCE [LARGE SCALE GENOMIC DNA]</scope>
    <source>
        <strain evidence="3">CRIB-18</strain>
    </source>
</reference>
<dbReference type="RefSeq" id="WP_041018103.1">
    <property type="nucleotide sequence ID" value="NZ_CCEJ010000008.1"/>
</dbReference>
<evidence type="ECO:0000313" key="4">
    <source>
        <dbReference type="Proteomes" id="UP000031552"/>
    </source>
</evidence>
<keyword evidence="2" id="KW-1133">Transmembrane helix</keyword>
<name>A0A090D2R8_9BACT</name>
<evidence type="ECO:0000256" key="1">
    <source>
        <dbReference type="SAM" id="MobiDB-lite"/>
    </source>
</evidence>
<feature type="region of interest" description="Disordered" evidence="1">
    <location>
        <begin position="71"/>
        <end position="121"/>
    </location>
</feature>
<gene>
    <name evidence="3" type="primary">tolA</name>
    <name evidence="3" type="ORF">CSEC_1789</name>
</gene>
<reference evidence="3" key="2">
    <citation type="submission" date="2014-09" db="EMBL/GenBank/DDBJ databases">
        <title>Criblamydia sequanensis harbors a mega-plasmid encoding arsenite resistance.</title>
        <authorList>
            <person name="Bertelli C."/>
            <person name="Goesmann A."/>
            <person name="Greub G."/>
        </authorList>
    </citation>
    <scope>NUCLEOTIDE SEQUENCE [LARGE SCALE GENOMIC DNA]</scope>
    <source>
        <strain evidence="3">CRIB-18</strain>
    </source>
</reference>
<dbReference type="eggNOG" id="COG0810">
    <property type="taxonomic scope" value="Bacteria"/>
</dbReference>
<dbReference type="STRING" id="1437425.CSEC_1789"/>
<evidence type="ECO:0000256" key="2">
    <source>
        <dbReference type="SAM" id="Phobius"/>
    </source>
</evidence>
<feature type="compositionally biased region" description="Basic and acidic residues" evidence="1">
    <location>
        <begin position="71"/>
        <end position="98"/>
    </location>
</feature>
<feature type="transmembrane region" description="Helical" evidence="2">
    <location>
        <begin position="16"/>
        <end position="36"/>
    </location>
</feature>
<sequence length="258" mass="28774">MYEQLIKSFEKGDLRLAAITLLVVIIHGSFGLLSFIEAPKKVIKNKPLFVSTISLTQEVEIKTEVQEIKEHAAINEKESPKEKSTPKTVEKTPPKKETIVQPKKVTPAKKEIPKPATPIAPKKETSLKKDKLKEAKERMAKVNSQNSVKNETLNASPERKALGELNANKISDLKLTSALSHKDEVALVLKRELKLPDYGEVEISLTLKSNGQLVKADIVKTKSEVNSLYIKEGVSHLKFPPSKNETNNVTYLFTLTNE</sequence>
<keyword evidence="2" id="KW-0812">Transmembrane</keyword>
<proteinExistence type="predicted"/>
<dbReference type="OrthoDB" id="22139at2"/>
<evidence type="ECO:0000313" key="3">
    <source>
        <dbReference type="EMBL" id="CDR34598.1"/>
    </source>
</evidence>
<protein>
    <submittedName>
        <fullName evidence="3">Biopolymer transport protein TolA</fullName>
    </submittedName>
</protein>
<dbReference type="Proteomes" id="UP000031552">
    <property type="component" value="Unassembled WGS sequence"/>
</dbReference>
<keyword evidence="2" id="KW-0472">Membrane</keyword>
<dbReference type="EMBL" id="CCEJ010000008">
    <property type="protein sequence ID" value="CDR34598.1"/>
    <property type="molecule type" value="Genomic_DNA"/>
</dbReference>
<keyword evidence="4" id="KW-1185">Reference proteome</keyword>